<proteinExistence type="predicted"/>
<feature type="non-terminal residue" evidence="1">
    <location>
        <position position="34"/>
    </location>
</feature>
<protein>
    <submittedName>
        <fullName evidence="1">Uncharacterized protein</fullName>
    </submittedName>
</protein>
<evidence type="ECO:0000313" key="1">
    <source>
        <dbReference type="EMBL" id="EER48104.1"/>
    </source>
</evidence>
<sequence>FTIVGGYTGTEASANNLRTVVKNGVLEIQMTEKP</sequence>
<comment type="caution">
    <text evidence="1">The sequence shown here is derived from an EMBL/GenBank/DDBJ whole genome shotgun (WGS) entry which is preliminary data.</text>
</comment>
<name>C5RZ12_9PAST</name>
<dbReference type="EMBL" id="ACQL01000029">
    <property type="protein sequence ID" value="EER48104.1"/>
    <property type="molecule type" value="Genomic_DNA"/>
</dbReference>
<feature type="non-terminal residue" evidence="1">
    <location>
        <position position="1"/>
    </location>
</feature>
<dbReference type="AlphaFoldDB" id="C5RZ12"/>
<dbReference type="Proteomes" id="UP000005532">
    <property type="component" value="Unassembled WGS sequence"/>
</dbReference>
<organism evidence="1 2">
    <name type="scientific">Actinobacillus minor NM305</name>
    <dbReference type="NCBI Taxonomy" id="637911"/>
    <lineage>
        <taxon>Bacteria</taxon>
        <taxon>Pseudomonadati</taxon>
        <taxon>Pseudomonadota</taxon>
        <taxon>Gammaproteobacteria</taxon>
        <taxon>Pasteurellales</taxon>
        <taxon>Pasteurellaceae</taxon>
        <taxon>Actinobacillus</taxon>
    </lineage>
</organism>
<gene>
    <name evidence="1" type="ORF">AM305_04663</name>
</gene>
<reference evidence="1 2" key="1">
    <citation type="journal article" date="2010" name="Vet. Microbiol.">
        <title>Production of haemolysins by strains of the Actinobacillus minor/porcitonsillarum complex.</title>
        <authorList>
            <person name="Arya G."/>
            <person name="Niven D.F."/>
        </authorList>
    </citation>
    <scope>NUCLEOTIDE SEQUENCE [LARGE SCALE GENOMIC DNA]</scope>
    <source>
        <strain evidence="1 2">NM305</strain>
    </source>
</reference>
<evidence type="ECO:0000313" key="2">
    <source>
        <dbReference type="Proteomes" id="UP000005532"/>
    </source>
</evidence>
<accession>C5RZ12</accession>